<evidence type="ECO:0000313" key="2">
    <source>
        <dbReference type="Proteomes" id="UP001523565"/>
    </source>
</evidence>
<organism evidence="1 2">
    <name type="scientific">Ohessyouella blattaphilus</name>
    <dbReference type="NCBI Taxonomy" id="2949333"/>
    <lineage>
        <taxon>Bacteria</taxon>
        <taxon>Bacillati</taxon>
        <taxon>Bacillota</taxon>
        <taxon>Clostridia</taxon>
        <taxon>Lachnospirales</taxon>
        <taxon>Lachnospiraceae</taxon>
        <taxon>Ohessyouella</taxon>
    </lineage>
</organism>
<keyword evidence="2" id="KW-1185">Reference proteome</keyword>
<accession>A0ABT1EII3</accession>
<dbReference type="RefSeq" id="WP_262069394.1">
    <property type="nucleotide sequence ID" value="NZ_JAMXOC010000014.1"/>
</dbReference>
<proteinExistence type="predicted"/>
<name>A0ABT1EII3_9FIRM</name>
<evidence type="ECO:0000313" key="1">
    <source>
        <dbReference type="EMBL" id="MCP1110514.1"/>
    </source>
</evidence>
<protein>
    <submittedName>
        <fullName evidence="1">Uncharacterized protein</fullName>
    </submittedName>
</protein>
<comment type="caution">
    <text evidence="1">The sequence shown here is derived from an EMBL/GenBank/DDBJ whole genome shotgun (WGS) entry which is preliminary data.</text>
</comment>
<dbReference type="Proteomes" id="UP001523565">
    <property type="component" value="Unassembled WGS sequence"/>
</dbReference>
<gene>
    <name evidence="1" type="ORF">NK118_09655</name>
</gene>
<reference evidence="1 2" key="1">
    <citation type="journal article" date="2022" name="Genome Biol. Evol.">
        <title>Host diet, physiology and behaviors set the stage for Lachnospiraceae cladogenesis.</title>
        <authorList>
            <person name="Vera-Ponce De Leon A."/>
            <person name="Schneider M."/>
            <person name="Jahnes B.C."/>
            <person name="Sadowski V."/>
            <person name="Camuy-Velez L.A."/>
            <person name="Duan J."/>
            <person name="Sabree Z.L."/>
        </authorList>
    </citation>
    <scope>NUCLEOTIDE SEQUENCE [LARGE SCALE GENOMIC DNA]</scope>
    <source>
        <strain evidence="1 2">PAL227</strain>
    </source>
</reference>
<sequence length="166" mass="19492">MKVEGDDMPYIPKGHEKYNLLPICRIEASEVFDYPSELMHTLSERGIEGLEPYGYQSYEEYYAYLDKKRESLREASDRKLLDNFKRRVIELNNKDVWSVLKYVGDDIDAPCGLTRGRYYYWPCLSNEGVYRGVIDDEEFTAYEYTVDSACWEIVEDPTGMASRTLR</sequence>
<dbReference type="EMBL" id="JAMZFV010000014">
    <property type="protein sequence ID" value="MCP1110514.1"/>
    <property type="molecule type" value="Genomic_DNA"/>
</dbReference>